<dbReference type="Proteomes" id="UP000324222">
    <property type="component" value="Unassembled WGS sequence"/>
</dbReference>
<sequence>MMSIHRHRGRGGDIGQTMCAYHPTPLPASRSEHKNKKAQFQESHVTDGEVMPRRGWEVDMHKDTEETQMH</sequence>
<feature type="compositionally biased region" description="Basic and acidic residues" evidence="1">
    <location>
        <begin position="44"/>
        <end position="70"/>
    </location>
</feature>
<proteinExistence type="predicted"/>
<accession>A0A5B7E8F6</accession>
<gene>
    <name evidence="2" type="ORF">E2C01_022743</name>
</gene>
<comment type="caution">
    <text evidence="2">The sequence shown here is derived from an EMBL/GenBank/DDBJ whole genome shotgun (WGS) entry which is preliminary data.</text>
</comment>
<keyword evidence="3" id="KW-1185">Reference proteome</keyword>
<evidence type="ECO:0000313" key="3">
    <source>
        <dbReference type="Proteomes" id="UP000324222"/>
    </source>
</evidence>
<evidence type="ECO:0000313" key="2">
    <source>
        <dbReference type="EMBL" id="MPC29506.1"/>
    </source>
</evidence>
<dbReference type="EMBL" id="VSRR010002083">
    <property type="protein sequence ID" value="MPC29506.1"/>
    <property type="molecule type" value="Genomic_DNA"/>
</dbReference>
<organism evidence="2 3">
    <name type="scientific">Portunus trituberculatus</name>
    <name type="common">Swimming crab</name>
    <name type="synonym">Neptunus trituberculatus</name>
    <dbReference type="NCBI Taxonomy" id="210409"/>
    <lineage>
        <taxon>Eukaryota</taxon>
        <taxon>Metazoa</taxon>
        <taxon>Ecdysozoa</taxon>
        <taxon>Arthropoda</taxon>
        <taxon>Crustacea</taxon>
        <taxon>Multicrustacea</taxon>
        <taxon>Malacostraca</taxon>
        <taxon>Eumalacostraca</taxon>
        <taxon>Eucarida</taxon>
        <taxon>Decapoda</taxon>
        <taxon>Pleocyemata</taxon>
        <taxon>Brachyura</taxon>
        <taxon>Eubrachyura</taxon>
        <taxon>Portunoidea</taxon>
        <taxon>Portunidae</taxon>
        <taxon>Portuninae</taxon>
        <taxon>Portunus</taxon>
    </lineage>
</organism>
<protein>
    <submittedName>
        <fullName evidence="2">Uncharacterized protein</fullName>
    </submittedName>
</protein>
<evidence type="ECO:0000256" key="1">
    <source>
        <dbReference type="SAM" id="MobiDB-lite"/>
    </source>
</evidence>
<feature type="region of interest" description="Disordered" evidence="1">
    <location>
        <begin position="1"/>
        <end position="70"/>
    </location>
</feature>
<dbReference type="AlphaFoldDB" id="A0A5B7E8F6"/>
<name>A0A5B7E8F6_PORTR</name>
<reference evidence="2 3" key="1">
    <citation type="submission" date="2019-05" db="EMBL/GenBank/DDBJ databases">
        <title>Another draft genome of Portunus trituberculatus and its Hox gene families provides insights of decapod evolution.</title>
        <authorList>
            <person name="Jeong J.-H."/>
            <person name="Song I."/>
            <person name="Kim S."/>
            <person name="Choi T."/>
            <person name="Kim D."/>
            <person name="Ryu S."/>
            <person name="Kim W."/>
        </authorList>
    </citation>
    <scope>NUCLEOTIDE SEQUENCE [LARGE SCALE GENOMIC DNA]</scope>
    <source>
        <tissue evidence="2">Muscle</tissue>
    </source>
</reference>